<feature type="domain" description="Putative amidase" evidence="1">
    <location>
        <begin position="6"/>
        <end position="152"/>
    </location>
</feature>
<dbReference type="PANTHER" id="PTHR40032:SF1">
    <property type="entry name" value="EXPORTED PROTEIN"/>
    <property type="match status" value="1"/>
</dbReference>
<dbReference type="EMBL" id="VSSQ01004349">
    <property type="protein sequence ID" value="MPM24821.1"/>
    <property type="molecule type" value="Genomic_DNA"/>
</dbReference>
<protein>
    <recommendedName>
        <fullName evidence="1">Putative amidase domain-containing protein</fullName>
    </recommendedName>
</protein>
<accession>A0A644YA89</accession>
<dbReference type="AlphaFoldDB" id="A0A644YA89"/>
<evidence type="ECO:0000259" key="1">
    <source>
        <dbReference type="Pfam" id="PF12671"/>
    </source>
</evidence>
<dbReference type="PANTHER" id="PTHR40032">
    <property type="entry name" value="EXPORTED PROTEIN-RELATED"/>
    <property type="match status" value="1"/>
</dbReference>
<gene>
    <name evidence="2" type="ORF">SDC9_71307</name>
</gene>
<proteinExistence type="predicted"/>
<dbReference type="Pfam" id="PF12671">
    <property type="entry name" value="Amidase_6"/>
    <property type="match status" value="1"/>
</dbReference>
<evidence type="ECO:0000313" key="2">
    <source>
        <dbReference type="EMBL" id="MPM24821.1"/>
    </source>
</evidence>
<dbReference type="InterPro" id="IPR024301">
    <property type="entry name" value="Amidase_6"/>
</dbReference>
<name>A0A644YA89_9ZZZZ</name>
<organism evidence="2">
    <name type="scientific">bioreactor metagenome</name>
    <dbReference type="NCBI Taxonomy" id="1076179"/>
    <lineage>
        <taxon>unclassified sequences</taxon>
        <taxon>metagenomes</taxon>
        <taxon>ecological metagenomes</taxon>
    </lineage>
</organism>
<sequence length="167" mass="18858">MNLLQDYDRQAAVWYAHRWAYGRNPAFYDYESIGGDCTNFASQCLYAGGGVMNFLPTYGWYYINANRKAPAWTGVEYLFNFLTRPQPSVGPVGVECQLWELRPGDLVQLSLGGIRYQHSPIVVEAQPPYGPEDILVAAHSFDADNRPLSSYEYVLIRPVKILGVNRA</sequence>
<reference evidence="2" key="1">
    <citation type="submission" date="2019-08" db="EMBL/GenBank/DDBJ databases">
        <authorList>
            <person name="Kucharzyk K."/>
            <person name="Murdoch R.W."/>
            <person name="Higgins S."/>
            <person name="Loffler F."/>
        </authorList>
    </citation>
    <scope>NUCLEOTIDE SEQUENCE</scope>
</reference>
<comment type="caution">
    <text evidence="2">The sequence shown here is derived from an EMBL/GenBank/DDBJ whole genome shotgun (WGS) entry which is preliminary data.</text>
</comment>